<evidence type="ECO:0000313" key="1">
    <source>
        <dbReference type="EMBL" id="QHS95250.1"/>
    </source>
</evidence>
<proteinExistence type="predicted"/>
<organism evidence="1">
    <name type="scientific">viral metagenome</name>
    <dbReference type="NCBI Taxonomy" id="1070528"/>
    <lineage>
        <taxon>unclassified sequences</taxon>
        <taxon>metagenomes</taxon>
        <taxon>organismal metagenomes</taxon>
    </lineage>
</organism>
<accession>A0A6C0BT60</accession>
<dbReference type="AlphaFoldDB" id="A0A6C0BT60"/>
<dbReference type="EMBL" id="MN739246">
    <property type="protein sequence ID" value="QHS95250.1"/>
    <property type="molecule type" value="Genomic_DNA"/>
</dbReference>
<protein>
    <recommendedName>
        <fullName evidence="2">Helicase/UvrB N-terminal domain-containing protein</fullName>
    </recommendedName>
</protein>
<sequence>MSDYVKNIRHVLNTELMQFTLGKTQKTINSIKQSQKQWIEYLQINDDSVPGTRIIPIILTNNSLAETEQWTIRLGDGLVGFKVVIVSSKETADYSNSSELINYMKECHIDDLPGAIVMCTNGTRIKTCREIFKAFSHLSYSPRQDIIIRFDIAFDEIDKQTGLLKVFLKDLNRREYMTPRTDGCNQYELINKIIYITATPTKDLFNTIRSFGVPEFENLDTDLEKDFPRPKHEDLVRAYKSMKDDAIIYNESDSMPVEYVKEILEKYIDLDERKIIFAPAEIARRAHEEMTEVFTNEGFTVLLHNGKFKGFVEPNGARTPLEVFEKEHFKKKPQMMDTLRKWNQLNPTKSLAITGYNTIERGVTFNTNGFNFTDVIISSYHAKQINKLLQLMGRDHGHADYCKPCDLYTTKEIHKSVVKYIDTFNKLKEADVERYNITDFSKSPSTIPVKITILNDELLTEIMDLLKSYSFKKGKLPRVEDEKKKVAYKRIHEIFEEYKTNPEYILWEDYNNRNKIDLSERCIKTIRRYCGGEGNGRRFQTFSNNHDNRKASSQKGESYDYSLDIACEEFIDGSFVNPTNVMWLTFRVED</sequence>
<reference evidence="1" key="1">
    <citation type="journal article" date="2020" name="Nature">
        <title>Giant virus diversity and host interactions through global metagenomics.</title>
        <authorList>
            <person name="Schulz F."/>
            <person name="Roux S."/>
            <person name="Paez-Espino D."/>
            <person name="Jungbluth S."/>
            <person name="Walsh D.A."/>
            <person name="Denef V.J."/>
            <person name="McMahon K.D."/>
            <person name="Konstantinidis K.T."/>
            <person name="Eloe-Fadrosh E.A."/>
            <person name="Kyrpides N.C."/>
            <person name="Woyke T."/>
        </authorList>
    </citation>
    <scope>NUCLEOTIDE SEQUENCE</scope>
    <source>
        <strain evidence="1">GVMAG-M-3300018428-35</strain>
    </source>
</reference>
<evidence type="ECO:0008006" key="2">
    <source>
        <dbReference type="Google" id="ProtNLM"/>
    </source>
</evidence>
<name>A0A6C0BT60_9ZZZZ</name>